<gene>
    <name evidence="1" type="ORF">GUITHDRAFT_104679</name>
</gene>
<keyword evidence="3" id="KW-1185">Reference proteome</keyword>
<sequence>MMGWDDLIYNISTESYAVTTSSILPAGGTGLRLYSLRVSKSGDLLYLGDSSISTIVLTSRCVPCQSHIPLFAHYTSECSWRCKENFQQLDFPSEVNASDYVDVKLYGVSQQGNLSSTCVPLALPRGSEAHSSRCWLNFTWTELLTSQFVARASDWLTGGLGKLMVRDRYLTWVCQRNHTCAESEDAFYCLIFDEVQSKFVAWGSLTQLGLRY</sequence>
<reference evidence="3" key="2">
    <citation type="submission" date="2012-11" db="EMBL/GenBank/DDBJ databases">
        <authorList>
            <person name="Kuo A."/>
            <person name="Curtis B.A."/>
            <person name="Tanifuji G."/>
            <person name="Burki F."/>
            <person name="Gruber A."/>
            <person name="Irimia M."/>
            <person name="Maruyama S."/>
            <person name="Arias M.C."/>
            <person name="Ball S.G."/>
            <person name="Gile G.H."/>
            <person name="Hirakawa Y."/>
            <person name="Hopkins J.F."/>
            <person name="Rensing S.A."/>
            <person name="Schmutz J."/>
            <person name="Symeonidi A."/>
            <person name="Elias M."/>
            <person name="Eveleigh R.J."/>
            <person name="Herman E.K."/>
            <person name="Klute M.J."/>
            <person name="Nakayama T."/>
            <person name="Obornik M."/>
            <person name="Reyes-Prieto A."/>
            <person name="Armbrust E.V."/>
            <person name="Aves S.J."/>
            <person name="Beiko R.G."/>
            <person name="Coutinho P."/>
            <person name="Dacks J.B."/>
            <person name="Durnford D.G."/>
            <person name="Fast N.M."/>
            <person name="Green B.R."/>
            <person name="Grisdale C."/>
            <person name="Hempe F."/>
            <person name="Henrissat B."/>
            <person name="Hoppner M.P."/>
            <person name="Ishida K.-I."/>
            <person name="Kim E."/>
            <person name="Koreny L."/>
            <person name="Kroth P.G."/>
            <person name="Liu Y."/>
            <person name="Malik S.-B."/>
            <person name="Maier U.G."/>
            <person name="McRose D."/>
            <person name="Mock T."/>
            <person name="Neilson J.A."/>
            <person name="Onodera N.T."/>
            <person name="Poole A.M."/>
            <person name="Pritham E.J."/>
            <person name="Richards T.A."/>
            <person name="Rocap G."/>
            <person name="Roy S.W."/>
            <person name="Sarai C."/>
            <person name="Schaack S."/>
            <person name="Shirato S."/>
            <person name="Slamovits C.H."/>
            <person name="Spencer D.F."/>
            <person name="Suzuki S."/>
            <person name="Worden A.Z."/>
            <person name="Zauner S."/>
            <person name="Barry K."/>
            <person name="Bell C."/>
            <person name="Bharti A.K."/>
            <person name="Crow J.A."/>
            <person name="Grimwood J."/>
            <person name="Kramer R."/>
            <person name="Lindquist E."/>
            <person name="Lucas S."/>
            <person name="Salamov A."/>
            <person name="McFadden G.I."/>
            <person name="Lane C.E."/>
            <person name="Keeling P.J."/>
            <person name="Gray M.W."/>
            <person name="Grigoriev I.V."/>
            <person name="Archibald J.M."/>
        </authorList>
    </citation>
    <scope>NUCLEOTIDE SEQUENCE</scope>
    <source>
        <strain evidence="3">CCMP2712</strain>
    </source>
</reference>
<evidence type="ECO:0000313" key="3">
    <source>
        <dbReference type="Proteomes" id="UP000011087"/>
    </source>
</evidence>
<dbReference type="AlphaFoldDB" id="L1JNE5"/>
<dbReference type="GeneID" id="17306402"/>
<dbReference type="PaxDb" id="55529-EKX49715"/>
<evidence type="ECO:0000313" key="2">
    <source>
        <dbReference type="EnsemblProtists" id="EKX49715"/>
    </source>
</evidence>
<evidence type="ECO:0000313" key="1">
    <source>
        <dbReference type="EMBL" id="EKX49715.1"/>
    </source>
</evidence>
<proteinExistence type="predicted"/>
<dbReference type="Proteomes" id="UP000011087">
    <property type="component" value="Unassembled WGS sequence"/>
</dbReference>
<dbReference type="KEGG" id="gtt:GUITHDRAFT_104679"/>
<organism evidence="1">
    <name type="scientific">Guillardia theta (strain CCMP2712)</name>
    <name type="common">Cryptophyte</name>
    <dbReference type="NCBI Taxonomy" id="905079"/>
    <lineage>
        <taxon>Eukaryota</taxon>
        <taxon>Cryptophyceae</taxon>
        <taxon>Pyrenomonadales</taxon>
        <taxon>Geminigeraceae</taxon>
        <taxon>Guillardia</taxon>
    </lineage>
</organism>
<dbReference type="HOGENOM" id="CLU_1301750_0_0_1"/>
<dbReference type="EMBL" id="JH992981">
    <property type="protein sequence ID" value="EKX49715.1"/>
    <property type="molecule type" value="Genomic_DNA"/>
</dbReference>
<reference evidence="1 3" key="1">
    <citation type="journal article" date="2012" name="Nature">
        <title>Algal genomes reveal evolutionary mosaicism and the fate of nucleomorphs.</title>
        <authorList>
            <consortium name="DOE Joint Genome Institute"/>
            <person name="Curtis B.A."/>
            <person name="Tanifuji G."/>
            <person name="Burki F."/>
            <person name="Gruber A."/>
            <person name="Irimia M."/>
            <person name="Maruyama S."/>
            <person name="Arias M.C."/>
            <person name="Ball S.G."/>
            <person name="Gile G.H."/>
            <person name="Hirakawa Y."/>
            <person name="Hopkins J.F."/>
            <person name="Kuo A."/>
            <person name="Rensing S.A."/>
            <person name="Schmutz J."/>
            <person name="Symeonidi A."/>
            <person name="Elias M."/>
            <person name="Eveleigh R.J."/>
            <person name="Herman E.K."/>
            <person name="Klute M.J."/>
            <person name="Nakayama T."/>
            <person name="Obornik M."/>
            <person name="Reyes-Prieto A."/>
            <person name="Armbrust E.V."/>
            <person name="Aves S.J."/>
            <person name="Beiko R.G."/>
            <person name="Coutinho P."/>
            <person name="Dacks J.B."/>
            <person name="Durnford D.G."/>
            <person name="Fast N.M."/>
            <person name="Green B.R."/>
            <person name="Grisdale C.J."/>
            <person name="Hempel F."/>
            <person name="Henrissat B."/>
            <person name="Hoppner M.P."/>
            <person name="Ishida K."/>
            <person name="Kim E."/>
            <person name="Koreny L."/>
            <person name="Kroth P.G."/>
            <person name="Liu Y."/>
            <person name="Malik S.B."/>
            <person name="Maier U.G."/>
            <person name="McRose D."/>
            <person name="Mock T."/>
            <person name="Neilson J.A."/>
            <person name="Onodera N.T."/>
            <person name="Poole A.M."/>
            <person name="Pritham E.J."/>
            <person name="Richards T.A."/>
            <person name="Rocap G."/>
            <person name="Roy S.W."/>
            <person name="Sarai C."/>
            <person name="Schaack S."/>
            <person name="Shirato S."/>
            <person name="Slamovits C.H."/>
            <person name="Spencer D.F."/>
            <person name="Suzuki S."/>
            <person name="Worden A.Z."/>
            <person name="Zauner S."/>
            <person name="Barry K."/>
            <person name="Bell C."/>
            <person name="Bharti A.K."/>
            <person name="Crow J.A."/>
            <person name="Grimwood J."/>
            <person name="Kramer R."/>
            <person name="Lindquist E."/>
            <person name="Lucas S."/>
            <person name="Salamov A."/>
            <person name="McFadden G.I."/>
            <person name="Lane C.E."/>
            <person name="Keeling P.J."/>
            <person name="Gray M.W."/>
            <person name="Grigoriev I.V."/>
            <person name="Archibald J.M."/>
        </authorList>
    </citation>
    <scope>NUCLEOTIDE SEQUENCE</scope>
    <source>
        <strain evidence="1 3">CCMP2712</strain>
    </source>
</reference>
<protein>
    <submittedName>
        <fullName evidence="1 2">Uncharacterized protein</fullName>
    </submittedName>
</protein>
<dbReference type="EnsemblProtists" id="EKX49715">
    <property type="protein sequence ID" value="EKX49715"/>
    <property type="gene ID" value="GUITHDRAFT_104679"/>
</dbReference>
<reference evidence="2" key="3">
    <citation type="submission" date="2016-03" db="UniProtKB">
        <authorList>
            <consortium name="EnsemblProtists"/>
        </authorList>
    </citation>
    <scope>IDENTIFICATION</scope>
</reference>
<dbReference type="RefSeq" id="XP_005836695.1">
    <property type="nucleotide sequence ID" value="XM_005836638.1"/>
</dbReference>
<accession>L1JNE5</accession>
<name>L1JNE5_GUITC</name>